<evidence type="ECO:0000259" key="11">
    <source>
        <dbReference type="PROSITE" id="PS51352"/>
    </source>
</evidence>
<dbReference type="InterPro" id="IPR036249">
    <property type="entry name" value="Thioredoxin-like_sf"/>
</dbReference>
<feature type="compositionally biased region" description="Acidic residues" evidence="9">
    <location>
        <begin position="184"/>
        <end position="194"/>
    </location>
</feature>
<evidence type="ECO:0000256" key="9">
    <source>
        <dbReference type="SAM" id="MobiDB-lite"/>
    </source>
</evidence>
<dbReference type="CDD" id="cd02961">
    <property type="entry name" value="PDI_a_family"/>
    <property type="match status" value="1"/>
</dbReference>
<dbReference type="SUPFAM" id="SSF52833">
    <property type="entry name" value="Thioredoxin-like"/>
    <property type="match status" value="1"/>
</dbReference>
<keyword evidence="5 8" id="KW-0560">Oxidoreductase</keyword>
<feature type="transmembrane region" description="Helical" evidence="8">
    <location>
        <begin position="772"/>
        <end position="793"/>
    </location>
</feature>
<organism evidence="12 13">
    <name type="scientific">Cyclotella cryptica</name>
    <dbReference type="NCBI Taxonomy" id="29204"/>
    <lineage>
        <taxon>Eukaryota</taxon>
        <taxon>Sar</taxon>
        <taxon>Stramenopiles</taxon>
        <taxon>Ochrophyta</taxon>
        <taxon>Bacillariophyta</taxon>
        <taxon>Coscinodiscophyceae</taxon>
        <taxon>Thalassiosirophycidae</taxon>
        <taxon>Stephanodiscales</taxon>
        <taxon>Stephanodiscaceae</taxon>
        <taxon>Cyclotella</taxon>
    </lineage>
</organism>
<dbReference type="Gene3D" id="1.20.120.310">
    <property type="entry name" value="ERV/ALR sulfhydryl oxidase domain"/>
    <property type="match status" value="1"/>
</dbReference>
<dbReference type="GO" id="GO:0016972">
    <property type="term" value="F:thiol oxidase activity"/>
    <property type="evidence" value="ECO:0007669"/>
    <property type="project" value="UniProtKB-EC"/>
</dbReference>
<gene>
    <name evidence="12" type="ORF">HJC23_005052</name>
</gene>
<evidence type="ECO:0000256" key="1">
    <source>
        <dbReference type="ARBA" id="ARBA00001974"/>
    </source>
</evidence>
<dbReference type="PANTHER" id="PTHR22897">
    <property type="entry name" value="QUIESCIN Q6-RELATED SULFHYDRYL OXIDASE"/>
    <property type="match status" value="1"/>
</dbReference>
<dbReference type="PROSITE" id="PS51352">
    <property type="entry name" value="THIOREDOXIN_2"/>
    <property type="match status" value="1"/>
</dbReference>
<dbReference type="Pfam" id="PF04777">
    <property type="entry name" value="Evr1_Alr"/>
    <property type="match status" value="1"/>
</dbReference>
<feature type="domain" description="ERV/ALR sulfhydryl oxidase" evidence="10">
    <location>
        <begin position="577"/>
        <end position="704"/>
    </location>
</feature>
<evidence type="ECO:0000313" key="13">
    <source>
        <dbReference type="Proteomes" id="UP001516023"/>
    </source>
</evidence>
<dbReference type="EC" id="1.8.3.2" evidence="8"/>
<feature type="compositionally biased region" description="Basic and acidic residues" evidence="9">
    <location>
        <begin position="448"/>
        <end position="465"/>
    </location>
</feature>
<comment type="cofactor">
    <cofactor evidence="1 8">
        <name>FAD</name>
        <dbReference type="ChEBI" id="CHEBI:57692"/>
    </cofactor>
</comment>
<evidence type="ECO:0000256" key="8">
    <source>
        <dbReference type="RuleBase" id="RU371123"/>
    </source>
</evidence>
<evidence type="ECO:0000256" key="6">
    <source>
        <dbReference type="ARBA" id="ARBA00023157"/>
    </source>
</evidence>
<proteinExistence type="predicted"/>
<dbReference type="PROSITE" id="PS51324">
    <property type="entry name" value="ERV_ALR"/>
    <property type="match status" value="1"/>
</dbReference>
<name>A0ABD3QDC6_9STRA</name>
<feature type="region of interest" description="Disordered" evidence="9">
    <location>
        <begin position="339"/>
        <end position="360"/>
    </location>
</feature>
<comment type="caution">
    <text evidence="12">The sequence shown here is derived from an EMBL/GenBank/DDBJ whole genome shotgun (WGS) entry which is preliminary data.</text>
</comment>
<evidence type="ECO:0000259" key="10">
    <source>
        <dbReference type="PROSITE" id="PS51324"/>
    </source>
</evidence>
<accession>A0ABD3QDC6</accession>
<evidence type="ECO:0000256" key="7">
    <source>
        <dbReference type="ARBA" id="ARBA00023180"/>
    </source>
</evidence>
<evidence type="ECO:0000256" key="5">
    <source>
        <dbReference type="ARBA" id="ARBA00023002"/>
    </source>
</evidence>
<dbReference type="InterPro" id="IPR017905">
    <property type="entry name" value="ERV/ALR_sulphydryl_oxidase"/>
</dbReference>
<dbReference type="SUPFAM" id="SSF69000">
    <property type="entry name" value="FAD-dependent thiol oxidase"/>
    <property type="match status" value="1"/>
</dbReference>
<dbReference type="EMBL" id="JABMIG020000046">
    <property type="protein sequence ID" value="KAL3798399.1"/>
    <property type="molecule type" value="Genomic_DNA"/>
</dbReference>
<keyword evidence="8" id="KW-0812">Transmembrane</keyword>
<feature type="region of interest" description="Disordered" evidence="9">
    <location>
        <begin position="178"/>
        <end position="254"/>
    </location>
</feature>
<dbReference type="Gene3D" id="3.40.30.10">
    <property type="entry name" value="Glutaredoxin"/>
    <property type="match status" value="1"/>
</dbReference>
<keyword evidence="8" id="KW-1133">Transmembrane helix</keyword>
<keyword evidence="7" id="KW-0325">Glycoprotein</keyword>
<keyword evidence="3" id="KW-0732">Signal</keyword>
<evidence type="ECO:0000256" key="2">
    <source>
        <dbReference type="ARBA" id="ARBA00022630"/>
    </source>
</evidence>
<keyword evidence="13" id="KW-1185">Reference proteome</keyword>
<reference evidence="12 13" key="1">
    <citation type="journal article" date="2020" name="G3 (Bethesda)">
        <title>Improved Reference Genome for Cyclotella cryptica CCMP332, a Model for Cell Wall Morphogenesis, Salinity Adaptation, and Lipid Production in Diatoms (Bacillariophyta).</title>
        <authorList>
            <person name="Roberts W.R."/>
            <person name="Downey K.M."/>
            <person name="Ruck E.C."/>
            <person name="Traller J.C."/>
            <person name="Alverson A.J."/>
        </authorList>
    </citation>
    <scope>NUCLEOTIDE SEQUENCE [LARGE SCALE GENOMIC DNA]</scope>
    <source>
        <strain evidence="12 13">CCMP332</strain>
    </source>
</reference>
<dbReference type="InterPro" id="IPR039798">
    <property type="entry name" value="Sulfhydryl_oxidase"/>
</dbReference>
<keyword evidence="6" id="KW-1015">Disulfide bond</keyword>
<feature type="domain" description="Thioredoxin" evidence="11">
    <location>
        <begin position="34"/>
        <end position="161"/>
    </location>
</feature>
<dbReference type="InterPro" id="IPR013766">
    <property type="entry name" value="Thioredoxin_domain"/>
</dbReference>
<feature type="region of interest" description="Disordered" evidence="9">
    <location>
        <begin position="442"/>
        <end position="465"/>
    </location>
</feature>
<feature type="compositionally biased region" description="Basic and acidic residues" evidence="9">
    <location>
        <begin position="416"/>
        <end position="428"/>
    </location>
</feature>
<evidence type="ECO:0000256" key="4">
    <source>
        <dbReference type="ARBA" id="ARBA00022827"/>
    </source>
</evidence>
<feature type="compositionally biased region" description="Basic and acidic residues" evidence="9">
    <location>
        <begin position="238"/>
        <end position="249"/>
    </location>
</feature>
<dbReference type="InterPro" id="IPR036774">
    <property type="entry name" value="ERV/ALR_sulphydryl_oxid_sf"/>
</dbReference>
<sequence>MAVLARRRIAELSGLMLLFWMITLIRRPTQSSSELQTAQASDSYLYNTVDSSPVLDHGLDGADFIHSNYPKVVEFYDHRCGACQAFKYNYIEVAKKVQSSRPDVAFYGVSCALFPSECSVYGTRVPKIMVFHSSESEGIEVHKGSGSIYFLSERVLKALRNEDNIAAGASTIKSSVRRRLMDEGEHDDETAYDSEDVRKESGGNAGSTARPEPPQDDVINDPSKRNGGAGSVSILNKESVDDEGKDRKSMNAAAEQKWDLDKLVEIKGVPRDAWKPLHETDAWKNTMKELGNSDSNLGMQFLKWKHEHDAKLRAHAEAAEKEKDRLDSKIHRDVEIESRKFQEDGPSDKAVTQQRTQTQTKQIVIDHRDVPPPNVFPVNLDPEQEKKFKEFIEKKRQAAVRHEQLKHPVQALLGGDAKKVEPKQKEHSPMNNYKAQYNSISKSISESTKPKADLRPEAQQKSTSEKVLSKVPFVKRAFQRSHAQETLNDAALSFTRGLLMGVFKGSARGPLDYKRKTALKDWFDLLSVSLPPEMGLHELIDTLNLNIESITQSEENLKAIIEKHYIPDSNWSNSCTAQPGSLGFFCGFWKLLHIMSMGVAEQAGGLVLRESNPSLRVFSSKEAADVLREYMIYFFNCDKCVKRFVGQFDECSFQRCSRLSSETENASMESWRQFPLWLWEVHNDVSRSKAIRAVEVLESRGRKADARKFDRYMRFIYPHIDQCFTCFDNEGKWNLDAVYNHLEQEYWDFGHGVSEEIDGMLHYANARKRRNLSSGVGTSFLIFIVIAPIMFFLRRRKLQHTGRHKKHEFEVMAFPSGNGDVKYRDS</sequence>
<feature type="region of interest" description="Disordered" evidence="9">
    <location>
        <begin position="416"/>
        <end position="435"/>
    </location>
</feature>
<evidence type="ECO:0000256" key="3">
    <source>
        <dbReference type="ARBA" id="ARBA00022729"/>
    </source>
</evidence>
<dbReference type="PANTHER" id="PTHR22897:SF8">
    <property type="entry name" value="SULFHYDRYL OXIDASE"/>
    <property type="match status" value="1"/>
</dbReference>
<protein>
    <recommendedName>
        <fullName evidence="8">Sulfhydryl oxidase</fullName>
        <ecNumber evidence="8">1.8.3.2</ecNumber>
    </recommendedName>
</protein>
<keyword evidence="2 8" id="KW-0285">Flavoprotein</keyword>
<keyword evidence="4 8" id="KW-0274">FAD</keyword>
<dbReference type="Proteomes" id="UP001516023">
    <property type="component" value="Unassembled WGS sequence"/>
</dbReference>
<comment type="catalytic activity">
    <reaction evidence="8">
        <text>2 R'C(R)SH + O2 = R'C(R)S-S(R)CR' + H2O2</text>
        <dbReference type="Rhea" id="RHEA:17357"/>
        <dbReference type="ChEBI" id="CHEBI:15379"/>
        <dbReference type="ChEBI" id="CHEBI:16240"/>
        <dbReference type="ChEBI" id="CHEBI:16520"/>
        <dbReference type="ChEBI" id="CHEBI:17412"/>
        <dbReference type="EC" id="1.8.3.2"/>
    </reaction>
</comment>
<dbReference type="Pfam" id="PF00085">
    <property type="entry name" value="Thioredoxin"/>
    <property type="match status" value="1"/>
</dbReference>
<dbReference type="AlphaFoldDB" id="A0ABD3QDC6"/>
<evidence type="ECO:0000313" key="12">
    <source>
        <dbReference type="EMBL" id="KAL3798399.1"/>
    </source>
</evidence>
<keyword evidence="8" id="KW-0472">Membrane</keyword>